<accession>A0A3B0UPH1</accession>
<dbReference type="AlphaFoldDB" id="A0A3B0UPH1"/>
<protein>
    <submittedName>
        <fullName evidence="1">Uncharacterized protein</fullName>
    </submittedName>
</protein>
<dbReference type="InterPro" id="IPR045780">
    <property type="entry name" value="DUF6206"/>
</dbReference>
<name>A0A3B0UPH1_9ZZZZ</name>
<organism evidence="1">
    <name type="scientific">hydrothermal vent metagenome</name>
    <dbReference type="NCBI Taxonomy" id="652676"/>
    <lineage>
        <taxon>unclassified sequences</taxon>
        <taxon>metagenomes</taxon>
        <taxon>ecological metagenomes</taxon>
    </lineage>
</organism>
<dbReference type="EMBL" id="UOET01000076">
    <property type="protein sequence ID" value="VAW27077.1"/>
    <property type="molecule type" value="Genomic_DNA"/>
</dbReference>
<dbReference type="Pfam" id="PF19709">
    <property type="entry name" value="DUF6206"/>
    <property type="match status" value="1"/>
</dbReference>
<reference evidence="1" key="1">
    <citation type="submission" date="2018-06" db="EMBL/GenBank/DDBJ databases">
        <authorList>
            <person name="Zhirakovskaya E."/>
        </authorList>
    </citation>
    <scope>NUCLEOTIDE SEQUENCE</scope>
</reference>
<gene>
    <name evidence="1" type="ORF">MNBD_BACTEROID07-82</name>
</gene>
<sequence>MATQEETTKFLQEFELSFNPANIEKSPIPVSVLGYGEISTVVTFEESDFSNEAFKRLPLFSTAEEVEDYCNLYLEYNQLLKDVGVETPVSHAYWVKGHEGRFVAYLSQERLLREAIGNKIIQQHSREESLILLRLVLDKMRKLWQQNRDNNELILGLDSQISNWAIKNYDNRQNISENSKLLFIDTSTPFIRKNGVEQMNPLLFLQSAPPVMRPVLRKFFLQDIMDRYYDFRLVLIDLIANLYKEQCADLIPDWLEIANHENQEFLSGNTITKKEIEKYYKEDKFIWQLFLGVRRANRFMNTKILGKRYEFTLPGQIER</sequence>
<evidence type="ECO:0000313" key="1">
    <source>
        <dbReference type="EMBL" id="VAW27077.1"/>
    </source>
</evidence>
<proteinExistence type="predicted"/>